<dbReference type="InParanoid" id="A0A194XPC4"/>
<dbReference type="PANTHER" id="PTHR36927">
    <property type="entry name" value="BLR4337 PROTEIN"/>
    <property type="match status" value="1"/>
</dbReference>
<keyword evidence="4" id="KW-1185">Reference proteome</keyword>
<dbReference type="InterPro" id="IPR050623">
    <property type="entry name" value="Glucan_succinyl_AcylTrfase"/>
</dbReference>
<keyword evidence="1" id="KW-0812">Transmembrane</keyword>
<feature type="transmembrane region" description="Helical" evidence="1">
    <location>
        <begin position="242"/>
        <end position="263"/>
    </location>
</feature>
<dbReference type="OrthoDB" id="4141464at2759"/>
<dbReference type="AlphaFoldDB" id="A0A194XPC4"/>
<organism evidence="3 4">
    <name type="scientific">Mollisia scopiformis</name>
    <name type="common">Conifer needle endophyte fungus</name>
    <name type="synonym">Phialocephala scopiformis</name>
    <dbReference type="NCBI Taxonomy" id="149040"/>
    <lineage>
        <taxon>Eukaryota</taxon>
        <taxon>Fungi</taxon>
        <taxon>Dikarya</taxon>
        <taxon>Ascomycota</taxon>
        <taxon>Pezizomycotina</taxon>
        <taxon>Leotiomycetes</taxon>
        <taxon>Helotiales</taxon>
        <taxon>Mollisiaceae</taxon>
        <taxon>Mollisia</taxon>
    </lineage>
</organism>
<dbReference type="Proteomes" id="UP000070700">
    <property type="component" value="Unassembled WGS sequence"/>
</dbReference>
<keyword evidence="1" id="KW-1133">Transmembrane helix</keyword>
<dbReference type="KEGG" id="psco:LY89DRAFT_681425"/>
<feature type="transmembrane region" description="Helical" evidence="1">
    <location>
        <begin position="347"/>
        <end position="365"/>
    </location>
</feature>
<evidence type="ECO:0000256" key="1">
    <source>
        <dbReference type="SAM" id="Phobius"/>
    </source>
</evidence>
<dbReference type="InterPro" id="IPR002656">
    <property type="entry name" value="Acyl_transf_3_dom"/>
</dbReference>
<proteinExistence type="predicted"/>
<gene>
    <name evidence="3" type="ORF">LY89DRAFT_681425</name>
</gene>
<dbReference type="EMBL" id="KQ947407">
    <property type="protein sequence ID" value="KUJ22100.1"/>
    <property type="molecule type" value="Genomic_DNA"/>
</dbReference>
<reference evidence="3 4" key="1">
    <citation type="submission" date="2015-10" db="EMBL/GenBank/DDBJ databases">
        <title>Full genome of DAOMC 229536 Phialocephala scopiformis, a fungal endophyte of spruce producing the potent anti-insectan compound rugulosin.</title>
        <authorList>
            <consortium name="DOE Joint Genome Institute"/>
            <person name="Walker A.K."/>
            <person name="Frasz S.L."/>
            <person name="Seifert K.A."/>
            <person name="Miller J.D."/>
            <person name="Mondo S.J."/>
            <person name="Labutti K."/>
            <person name="Lipzen A."/>
            <person name="Dockter R."/>
            <person name="Kennedy M."/>
            <person name="Grigoriev I.V."/>
            <person name="Spatafora J.W."/>
        </authorList>
    </citation>
    <scope>NUCLEOTIDE SEQUENCE [LARGE SCALE GENOMIC DNA]</scope>
    <source>
        <strain evidence="3 4">CBS 120377</strain>
    </source>
</reference>
<feature type="transmembrane region" description="Helical" evidence="1">
    <location>
        <begin position="275"/>
        <end position="297"/>
    </location>
</feature>
<name>A0A194XPC4_MOLSC</name>
<dbReference type="GO" id="GO:0016747">
    <property type="term" value="F:acyltransferase activity, transferring groups other than amino-acyl groups"/>
    <property type="evidence" value="ECO:0007669"/>
    <property type="project" value="InterPro"/>
</dbReference>
<feature type="domain" description="Acyltransferase 3" evidence="2">
    <location>
        <begin position="15"/>
        <end position="360"/>
    </location>
</feature>
<dbReference type="Pfam" id="PF01757">
    <property type="entry name" value="Acyl_transf_3"/>
    <property type="match status" value="1"/>
</dbReference>
<sequence length="373" mass="41774">MAPTFSKPQASPKDHSLTNLRTTLTVLTILHHTSIPYGGLGSWPYISPHYPSASSPTLVAFNATNQTFFMGTFFYLSGLLTFQSLQKKAPSEFLSGRWWRLGVPCAAYSLLAPPAQTLLVSVCRGRQLSGTQIQDTFIRHVKSPRSVRGPLWFNSLLLVFDSIHALFKPQFQKLDFHWDFQQAMTLDILANFLIRIPFPLGRDYTPLNLELGYLPQYIASYVLGARSSRTSTHSATESQREWLLAASVTSGLSLIGLLCLYPHDYKFEDIHGGMNLVAASYAVWNETTGYLIGTYLLDLFKRKEILRRQWGNVGRYQYAAFLVHPVLLVGIQAWFDDWKVSGVIKTFVIGGIGVLGSWGLGSLFTKLDILAIL</sequence>
<feature type="transmembrane region" description="Helical" evidence="1">
    <location>
        <begin position="318"/>
        <end position="335"/>
    </location>
</feature>
<keyword evidence="1" id="KW-0472">Membrane</keyword>
<dbReference type="GeneID" id="28824021"/>
<evidence type="ECO:0000313" key="3">
    <source>
        <dbReference type="EMBL" id="KUJ22100.1"/>
    </source>
</evidence>
<protein>
    <recommendedName>
        <fullName evidence="2">Acyltransferase 3 domain-containing protein</fullName>
    </recommendedName>
</protein>
<dbReference type="RefSeq" id="XP_018076455.1">
    <property type="nucleotide sequence ID" value="XM_018214295.1"/>
</dbReference>
<accession>A0A194XPC4</accession>
<dbReference type="PANTHER" id="PTHR36927:SF4">
    <property type="entry name" value="BLR5718 PROTEIN"/>
    <property type="match status" value="1"/>
</dbReference>
<evidence type="ECO:0000313" key="4">
    <source>
        <dbReference type="Proteomes" id="UP000070700"/>
    </source>
</evidence>
<evidence type="ECO:0000259" key="2">
    <source>
        <dbReference type="Pfam" id="PF01757"/>
    </source>
</evidence>